<protein>
    <recommendedName>
        <fullName evidence="3">HD/PDEase domain-containing protein</fullName>
    </recommendedName>
</protein>
<evidence type="ECO:0000313" key="4">
    <source>
        <dbReference type="EMBL" id="CBX29941.1"/>
    </source>
</evidence>
<name>E1YH97_9BACT</name>
<reference evidence="4" key="1">
    <citation type="journal article" date="2011" name="Environ. Microbiol.">
        <title>Genomic insights into the metabolic potential of the polycyclic aromatic hydrocarbon degrading sulfate-reducing Deltaproteobacterium N47.</title>
        <authorList>
            <person name="Bergmann F."/>
            <person name="Selesi D."/>
            <person name="Weinmaier T."/>
            <person name="Tischler P."/>
            <person name="Rattei T."/>
            <person name="Meckenstock R.U."/>
        </authorList>
    </citation>
    <scope>NUCLEOTIDE SEQUENCE</scope>
</reference>
<gene>
    <name evidence="4" type="ORF">N47_F16360</name>
</gene>
<dbReference type="Pfam" id="PF01966">
    <property type="entry name" value="HD"/>
    <property type="match status" value="1"/>
</dbReference>
<feature type="transmembrane region" description="Helical" evidence="2">
    <location>
        <begin position="395"/>
        <end position="411"/>
    </location>
</feature>
<dbReference type="InterPro" id="IPR011621">
    <property type="entry name" value="Metal-dep_PHydrolase_7TM_intra"/>
</dbReference>
<feature type="region of interest" description="Disordered" evidence="1">
    <location>
        <begin position="715"/>
        <end position="756"/>
    </location>
</feature>
<dbReference type="EMBL" id="FR695873">
    <property type="protein sequence ID" value="CBX29941.1"/>
    <property type="molecule type" value="Genomic_DNA"/>
</dbReference>
<evidence type="ECO:0000256" key="1">
    <source>
        <dbReference type="SAM" id="MobiDB-lite"/>
    </source>
</evidence>
<evidence type="ECO:0000256" key="2">
    <source>
        <dbReference type="SAM" id="Phobius"/>
    </source>
</evidence>
<keyword evidence="2" id="KW-1133">Transmembrane helix</keyword>
<feature type="transmembrane region" description="Helical" evidence="2">
    <location>
        <begin position="356"/>
        <end position="389"/>
    </location>
</feature>
<dbReference type="AlphaFoldDB" id="E1YH97"/>
<dbReference type="SMART" id="SM00471">
    <property type="entry name" value="HDc"/>
    <property type="match status" value="1"/>
</dbReference>
<sequence>MDFMPITRTYRLGDIADRDIKAPGDFLVVDKEATEKNRKMAAGNVPVVYDFDSALSAKLIQQVHTAYREIRNDLTSGKFNSLNLATDTQQEPLSERSLKIKKEFERKIGFPVPQSIFIILEKHNFSEDIENAVIGILSKILDNGVVADKDSLLKEIDKGIILRNIETKDEIITYEFNSLYGIEDAKSKVKTVGKPLLKDLPLGKRDLVTYFVMQLIQPNITLNRNETEERIKSAVAEMASVLYRVKAGEMLLREGEKVSEVQLIKLKALMDQVRYKRISAAIIGASMIMLCLLVITYIINIKNDKDMIGDHNKKLLFLASVVVMSFLLAEVSSFLSRSLTMNELFSIRATSVQLSIPVTSGAMLICLFLSLETAVACAVIIAVCTAMVFQNRFEILVFFLLSGIMAAYWMQNCRERKVFIKSGLKLGLFNILLTTIITIYNAEFSWITMMWNGVFAFLGGMVTGVATAGLTPLVEVTFNFSTDIKLLELASLDQPVLRRLMIEAPGTYHHSVIVGSMVEAAASEIGANPLLAKVCGYYHDIGKLNKPQYFIENQSDGINKHDKLSPSMSSLILVAHVKDGIEMAKKYNLGKEIADTISQHHGTSLIRFFYDKAKQQKGESTVKISDFRYPGPKPQTKEAGLVMLADVTESASRTLENPTPARIQGLVQNLMNNVFSDGQLDNCELTLKDLHNIAKSFNTILNGIHHHRIEYPETTVSGIGKGKNGSTDKQQPKQTQDQENTSKESGSGHLKRLGLS</sequence>
<feature type="domain" description="HD/PDEase" evidence="3">
    <location>
        <begin position="503"/>
        <end position="660"/>
    </location>
</feature>
<dbReference type="PANTHER" id="PTHR36442:SF1">
    <property type="entry name" value="CYCLIC-DI-AMP PHOSPHODIESTERASE PGPH"/>
    <property type="match status" value="1"/>
</dbReference>
<dbReference type="InterPro" id="IPR006674">
    <property type="entry name" value="HD_domain"/>
</dbReference>
<dbReference type="InterPro" id="IPR052722">
    <property type="entry name" value="PgpH_phosphodiesterase"/>
</dbReference>
<proteinExistence type="predicted"/>
<evidence type="ECO:0000259" key="3">
    <source>
        <dbReference type="SMART" id="SM00471"/>
    </source>
</evidence>
<dbReference type="NCBIfam" id="TIGR00277">
    <property type="entry name" value="HDIG"/>
    <property type="match status" value="1"/>
</dbReference>
<dbReference type="SUPFAM" id="SSF109604">
    <property type="entry name" value="HD-domain/PDEase-like"/>
    <property type="match status" value="1"/>
</dbReference>
<dbReference type="InterPro" id="IPR011624">
    <property type="entry name" value="Metal-dep_PHydrolase_7TM_extra"/>
</dbReference>
<dbReference type="CDD" id="cd00077">
    <property type="entry name" value="HDc"/>
    <property type="match status" value="1"/>
</dbReference>
<keyword evidence="2" id="KW-0472">Membrane</keyword>
<dbReference type="Pfam" id="PF07697">
    <property type="entry name" value="7TMR-HDED"/>
    <property type="match status" value="1"/>
</dbReference>
<dbReference type="Gene3D" id="1.10.3210.10">
    <property type="entry name" value="Hypothetical protein af1432"/>
    <property type="match status" value="1"/>
</dbReference>
<dbReference type="PANTHER" id="PTHR36442">
    <property type="entry name" value="CYCLIC-DI-AMP PHOSPHODIESTERASE PGPH"/>
    <property type="match status" value="1"/>
</dbReference>
<feature type="transmembrane region" description="Helical" evidence="2">
    <location>
        <begin position="454"/>
        <end position="474"/>
    </location>
</feature>
<dbReference type="InterPro" id="IPR006675">
    <property type="entry name" value="HDIG_dom"/>
</dbReference>
<dbReference type="Pfam" id="PF07698">
    <property type="entry name" value="7TM-7TMR_HD"/>
    <property type="match status" value="1"/>
</dbReference>
<feature type="transmembrane region" description="Helical" evidence="2">
    <location>
        <begin position="278"/>
        <end position="299"/>
    </location>
</feature>
<keyword evidence="2" id="KW-0812">Transmembrane</keyword>
<feature type="transmembrane region" description="Helical" evidence="2">
    <location>
        <begin position="423"/>
        <end position="442"/>
    </location>
</feature>
<feature type="compositionally biased region" description="Low complexity" evidence="1">
    <location>
        <begin position="727"/>
        <end position="738"/>
    </location>
</feature>
<organism evidence="4">
    <name type="scientific">uncultured Desulfobacterium sp</name>
    <dbReference type="NCBI Taxonomy" id="201089"/>
    <lineage>
        <taxon>Bacteria</taxon>
        <taxon>Pseudomonadati</taxon>
        <taxon>Thermodesulfobacteriota</taxon>
        <taxon>Desulfobacteria</taxon>
        <taxon>Desulfobacterales</taxon>
        <taxon>Desulfobacteriaceae</taxon>
        <taxon>Desulfobacterium</taxon>
        <taxon>environmental samples</taxon>
    </lineage>
</organism>
<accession>E1YH97</accession>
<feature type="transmembrane region" description="Helical" evidence="2">
    <location>
        <begin position="315"/>
        <end position="335"/>
    </location>
</feature>
<dbReference type="InterPro" id="IPR003607">
    <property type="entry name" value="HD/PDEase_dom"/>
</dbReference>